<proteinExistence type="predicted"/>
<evidence type="ECO:0000256" key="1">
    <source>
        <dbReference type="SAM" id="MobiDB-lite"/>
    </source>
</evidence>
<accession>A0ABD1TXA8</accession>
<evidence type="ECO:0000313" key="2">
    <source>
        <dbReference type="EMBL" id="KAL2517055.1"/>
    </source>
</evidence>
<dbReference type="AlphaFoldDB" id="A0ABD1TXA8"/>
<dbReference type="Proteomes" id="UP001604336">
    <property type="component" value="Unassembled WGS sequence"/>
</dbReference>
<comment type="caution">
    <text evidence="2">The sequence shown here is derived from an EMBL/GenBank/DDBJ whole genome shotgun (WGS) entry which is preliminary data.</text>
</comment>
<organism evidence="2 3">
    <name type="scientific">Abeliophyllum distichum</name>
    <dbReference type="NCBI Taxonomy" id="126358"/>
    <lineage>
        <taxon>Eukaryota</taxon>
        <taxon>Viridiplantae</taxon>
        <taxon>Streptophyta</taxon>
        <taxon>Embryophyta</taxon>
        <taxon>Tracheophyta</taxon>
        <taxon>Spermatophyta</taxon>
        <taxon>Magnoliopsida</taxon>
        <taxon>eudicotyledons</taxon>
        <taxon>Gunneridae</taxon>
        <taxon>Pentapetalae</taxon>
        <taxon>asterids</taxon>
        <taxon>lamiids</taxon>
        <taxon>Lamiales</taxon>
        <taxon>Oleaceae</taxon>
        <taxon>Forsythieae</taxon>
        <taxon>Abeliophyllum</taxon>
    </lineage>
</organism>
<gene>
    <name evidence="2" type="ORF">Adt_13302</name>
</gene>
<feature type="region of interest" description="Disordered" evidence="1">
    <location>
        <begin position="69"/>
        <end position="96"/>
    </location>
</feature>
<reference evidence="3" key="1">
    <citation type="submission" date="2024-07" db="EMBL/GenBank/DDBJ databases">
        <title>Two chromosome-level genome assemblies of Korean endemic species Abeliophyllum distichum and Forsythia ovata (Oleaceae).</title>
        <authorList>
            <person name="Jang H."/>
        </authorList>
    </citation>
    <scope>NUCLEOTIDE SEQUENCE [LARGE SCALE GENOMIC DNA]</scope>
</reference>
<evidence type="ECO:0000313" key="3">
    <source>
        <dbReference type="Proteomes" id="UP001604336"/>
    </source>
</evidence>
<protein>
    <submittedName>
        <fullName evidence="2">GATA transcription factor 5</fullName>
    </submittedName>
</protein>
<keyword evidence="3" id="KW-1185">Reference proteome</keyword>
<name>A0ABD1TXA8_9LAMI</name>
<sequence length="119" mass="13694">MRSYVILQAEDLDNLEWFSHFVEESLSEYFHTEKLFLKPSENKSELKVLVLEKLRFTIPVQTEARTKRTKTGLRVWPMGSPEPSSSSSSSTSSMTSFLSPKSFISLIQTRDKARLPSLY</sequence>
<dbReference type="EMBL" id="JBFOLK010000004">
    <property type="protein sequence ID" value="KAL2517055.1"/>
    <property type="molecule type" value="Genomic_DNA"/>
</dbReference>
<feature type="compositionally biased region" description="Low complexity" evidence="1">
    <location>
        <begin position="81"/>
        <end position="96"/>
    </location>
</feature>